<feature type="domain" description="Retrotransposon gag" evidence="1">
    <location>
        <begin position="24"/>
        <end position="115"/>
    </location>
</feature>
<organism evidence="2 3">
    <name type="scientific">Mucuna pruriens</name>
    <name type="common">Velvet bean</name>
    <name type="synonym">Dolichos pruriens</name>
    <dbReference type="NCBI Taxonomy" id="157652"/>
    <lineage>
        <taxon>Eukaryota</taxon>
        <taxon>Viridiplantae</taxon>
        <taxon>Streptophyta</taxon>
        <taxon>Embryophyta</taxon>
        <taxon>Tracheophyta</taxon>
        <taxon>Spermatophyta</taxon>
        <taxon>Magnoliopsida</taxon>
        <taxon>eudicotyledons</taxon>
        <taxon>Gunneridae</taxon>
        <taxon>Pentapetalae</taxon>
        <taxon>rosids</taxon>
        <taxon>fabids</taxon>
        <taxon>Fabales</taxon>
        <taxon>Fabaceae</taxon>
        <taxon>Papilionoideae</taxon>
        <taxon>50 kb inversion clade</taxon>
        <taxon>NPAAA clade</taxon>
        <taxon>indigoferoid/millettioid clade</taxon>
        <taxon>Phaseoleae</taxon>
        <taxon>Mucuna</taxon>
    </lineage>
</organism>
<keyword evidence="3" id="KW-1185">Reference proteome</keyword>
<sequence>MNVDQVLGCFNYDELVKVRMVIYNGYALVWWNQYIRKVRDSRRRHINTWLDLRLELTVGFGPASYAKDLYNKLKRMYQWSKSIKEYFKEMEVALMKANVLESHEVTMARFLHGLDMGVQDIVVLYHYSSLDDLVHQATRPLRVFGRVRIKIVESESSHEGSSSSSEVESSIDSSYCEGDLLTVKKLMSSLVNEDIDSQRENIYHFRCQVMAKLCSLIIDRGSNVNVASLMLVEKLSLPTLVHPRPCKL</sequence>
<gene>
    <name evidence="2" type="ORF">CR513_50124</name>
</gene>
<feature type="non-terminal residue" evidence="2">
    <location>
        <position position="1"/>
    </location>
</feature>
<dbReference type="Proteomes" id="UP000257109">
    <property type="component" value="Unassembled WGS sequence"/>
</dbReference>
<dbReference type="InterPro" id="IPR005162">
    <property type="entry name" value="Retrotrans_gag_dom"/>
</dbReference>
<dbReference type="AlphaFoldDB" id="A0A371EX67"/>
<evidence type="ECO:0000313" key="3">
    <source>
        <dbReference type="Proteomes" id="UP000257109"/>
    </source>
</evidence>
<evidence type="ECO:0000259" key="1">
    <source>
        <dbReference type="Pfam" id="PF03732"/>
    </source>
</evidence>
<name>A0A371EX67_MUCPR</name>
<dbReference type="PANTHER" id="PTHR35046">
    <property type="entry name" value="ZINC KNUCKLE (CCHC-TYPE) FAMILY PROTEIN"/>
    <property type="match status" value="1"/>
</dbReference>
<dbReference type="OrthoDB" id="1731207at2759"/>
<comment type="caution">
    <text evidence="2">The sequence shown here is derived from an EMBL/GenBank/DDBJ whole genome shotgun (WGS) entry which is preliminary data.</text>
</comment>
<protein>
    <recommendedName>
        <fullName evidence="1">Retrotransposon gag domain-containing protein</fullName>
    </recommendedName>
</protein>
<reference evidence="2" key="1">
    <citation type="submission" date="2018-05" db="EMBL/GenBank/DDBJ databases">
        <title>Draft genome of Mucuna pruriens seed.</title>
        <authorList>
            <person name="Nnadi N.E."/>
            <person name="Vos R."/>
            <person name="Hasami M.H."/>
            <person name="Devisetty U.K."/>
            <person name="Aguiy J.C."/>
        </authorList>
    </citation>
    <scope>NUCLEOTIDE SEQUENCE [LARGE SCALE GENOMIC DNA]</scope>
    <source>
        <strain evidence="2">JCA_2017</strain>
    </source>
</reference>
<dbReference type="EMBL" id="QJKJ01011636">
    <property type="protein sequence ID" value="RDX70621.1"/>
    <property type="molecule type" value="Genomic_DNA"/>
</dbReference>
<dbReference type="Pfam" id="PF03732">
    <property type="entry name" value="Retrotrans_gag"/>
    <property type="match status" value="1"/>
</dbReference>
<accession>A0A371EX67</accession>
<evidence type="ECO:0000313" key="2">
    <source>
        <dbReference type="EMBL" id="RDX70621.1"/>
    </source>
</evidence>
<dbReference type="PANTHER" id="PTHR35046:SF9">
    <property type="entry name" value="RNA-DIRECTED DNA POLYMERASE"/>
    <property type="match status" value="1"/>
</dbReference>
<proteinExistence type="predicted"/>